<organism evidence="1 2">
    <name type="scientific">Nephila pilipes</name>
    <name type="common">Giant wood spider</name>
    <name type="synonym">Nephila maculata</name>
    <dbReference type="NCBI Taxonomy" id="299642"/>
    <lineage>
        <taxon>Eukaryota</taxon>
        <taxon>Metazoa</taxon>
        <taxon>Ecdysozoa</taxon>
        <taxon>Arthropoda</taxon>
        <taxon>Chelicerata</taxon>
        <taxon>Arachnida</taxon>
        <taxon>Araneae</taxon>
        <taxon>Araneomorphae</taxon>
        <taxon>Entelegynae</taxon>
        <taxon>Araneoidea</taxon>
        <taxon>Nephilidae</taxon>
        <taxon>Nephila</taxon>
    </lineage>
</organism>
<dbReference type="EMBL" id="BMAW01066305">
    <property type="protein sequence ID" value="GFT54467.1"/>
    <property type="molecule type" value="Genomic_DNA"/>
</dbReference>
<dbReference type="OrthoDB" id="10526639at2759"/>
<reference evidence="1" key="1">
    <citation type="submission" date="2020-08" db="EMBL/GenBank/DDBJ databases">
        <title>Multicomponent nature underlies the extraordinary mechanical properties of spider dragline silk.</title>
        <authorList>
            <person name="Kono N."/>
            <person name="Nakamura H."/>
            <person name="Mori M."/>
            <person name="Yoshida Y."/>
            <person name="Ohtoshi R."/>
            <person name="Malay A.D."/>
            <person name="Moran D.A.P."/>
            <person name="Tomita M."/>
            <person name="Numata K."/>
            <person name="Arakawa K."/>
        </authorList>
    </citation>
    <scope>NUCLEOTIDE SEQUENCE</scope>
</reference>
<name>A0A8X6TVH9_NEPPI</name>
<evidence type="ECO:0000313" key="2">
    <source>
        <dbReference type="Proteomes" id="UP000887013"/>
    </source>
</evidence>
<comment type="caution">
    <text evidence="1">The sequence shown here is derived from an EMBL/GenBank/DDBJ whole genome shotgun (WGS) entry which is preliminary data.</text>
</comment>
<proteinExistence type="predicted"/>
<dbReference type="AlphaFoldDB" id="A0A8X6TVH9"/>
<evidence type="ECO:0000313" key="1">
    <source>
        <dbReference type="EMBL" id="GFT54467.1"/>
    </source>
</evidence>
<gene>
    <name evidence="1" type="ORF">NPIL_534071</name>
</gene>
<keyword evidence="2" id="KW-1185">Reference proteome</keyword>
<accession>A0A8X6TVH9</accession>
<dbReference type="Proteomes" id="UP000887013">
    <property type="component" value="Unassembled WGS sequence"/>
</dbReference>
<protein>
    <submittedName>
        <fullName evidence="1">Uncharacterized protein</fullName>
    </submittedName>
</protein>
<sequence length="165" mass="18376">MIMHSVTIIILLYSSPVFRDTLASGFVGITELKFFVFFRIRTSKIIALFFGYSKSFQVSLKPLFESNPQYPTLTAVCKKNPTHPEVQRLGKPNVVNLPSLPVQESLFCEAQVKGFGTPFRVPHDEKELGANSWATCWGHSWVGGTLASCPLYSLSTGTEDKKLQS</sequence>